<name>A0ABD6W7D4_RATRA</name>
<dbReference type="PANTHER" id="PTHR13887:SF14">
    <property type="entry name" value="DISULFIDE BOND FORMATION PROTEIN D"/>
    <property type="match status" value="1"/>
</dbReference>
<evidence type="ECO:0000256" key="3">
    <source>
        <dbReference type="ARBA" id="ARBA00023002"/>
    </source>
</evidence>
<keyword evidence="4" id="KW-1015">Disulfide bond</keyword>
<dbReference type="InterPro" id="IPR013766">
    <property type="entry name" value="Thioredoxin_domain"/>
</dbReference>
<dbReference type="Proteomes" id="UP000237881">
    <property type="component" value="Unassembled WGS sequence"/>
</dbReference>
<accession>A0ABD6W7D4</accession>
<dbReference type="RefSeq" id="WP_104262185.1">
    <property type="nucleotide sequence ID" value="NZ_PSUI01000070.1"/>
</dbReference>
<dbReference type="PROSITE" id="PS51352">
    <property type="entry name" value="THIOREDOXIN_2"/>
    <property type="match status" value="1"/>
</dbReference>
<dbReference type="PANTHER" id="PTHR13887">
    <property type="entry name" value="GLUTATHIONE S-TRANSFERASE KAPPA"/>
    <property type="match status" value="1"/>
</dbReference>
<dbReference type="Gene3D" id="3.40.30.10">
    <property type="entry name" value="Glutaredoxin"/>
    <property type="match status" value="1"/>
</dbReference>
<keyword evidence="2" id="KW-0732">Signal</keyword>
<dbReference type="AlphaFoldDB" id="A0ABD6W7D4"/>
<feature type="domain" description="Thioredoxin" evidence="6">
    <location>
        <begin position="45"/>
        <end position="239"/>
    </location>
</feature>
<dbReference type="EMBL" id="PSUL01000025">
    <property type="protein sequence ID" value="PPF12678.1"/>
    <property type="molecule type" value="Genomic_DNA"/>
</dbReference>
<evidence type="ECO:0000256" key="4">
    <source>
        <dbReference type="ARBA" id="ARBA00023157"/>
    </source>
</evidence>
<comment type="similarity">
    <text evidence="1">Belongs to the thioredoxin family. DsbA subfamily.</text>
</comment>
<evidence type="ECO:0000313" key="8">
    <source>
        <dbReference type="Proteomes" id="UP000237881"/>
    </source>
</evidence>
<evidence type="ECO:0000256" key="2">
    <source>
        <dbReference type="ARBA" id="ARBA00022729"/>
    </source>
</evidence>
<evidence type="ECO:0000256" key="1">
    <source>
        <dbReference type="ARBA" id="ARBA00005791"/>
    </source>
</evidence>
<proteinExistence type="inferred from homology"/>
<dbReference type="InterPro" id="IPR012336">
    <property type="entry name" value="Thioredoxin-like_fold"/>
</dbReference>
<keyword evidence="3" id="KW-0560">Oxidoreductase</keyword>
<sequence length="241" mass="25487">MSRPHPSVIALEARLRRTRILLVAVIAVALFLGVVALGQAGSASSPLAAPSPAVAAAQRPSIERRDAADPAAIGALDAPVVLTEWTDLRCPFCAQFGRETLPTLVHEYVDTGKVRIEFRDVAFFGEQSDQASVAARAAGRQGLFAAYLDTVFRAAPESGHPDLPREKLLDFARDAQVPDLARFEADLDDPALLAAVKQDTVDAQRLGATSVPFFAASGTAVSGAQPIERFRTFLDAALAGA</sequence>
<evidence type="ECO:0000256" key="5">
    <source>
        <dbReference type="ARBA" id="ARBA00023284"/>
    </source>
</evidence>
<gene>
    <name evidence="7" type="ORF">C5C04_10490</name>
</gene>
<dbReference type="SUPFAM" id="SSF52833">
    <property type="entry name" value="Thioredoxin-like"/>
    <property type="match status" value="1"/>
</dbReference>
<dbReference type="Pfam" id="PF13462">
    <property type="entry name" value="Thioredoxin_4"/>
    <property type="match status" value="1"/>
</dbReference>
<protein>
    <submittedName>
        <fullName evidence="7">Disulfide bond formation protein</fullName>
    </submittedName>
</protein>
<evidence type="ECO:0000313" key="7">
    <source>
        <dbReference type="EMBL" id="PPF12678.1"/>
    </source>
</evidence>
<keyword evidence="5" id="KW-0676">Redox-active center</keyword>
<dbReference type="InterPro" id="IPR036249">
    <property type="entry name" value="Thioredoxin-like_sf"/>
</dbReference>
<evidence type="ECO:0000259" key="6">
    <source>
        <dbReference type="PROSITE" id="PS51352"/>
    </source>
</evidence>
<reference evidence="7 8" key="1">
    <citation type="submission" date="2018-02" db="EMBL/GenBank/DDBJ databases">
        <title>Bacteriophage NCPPB3778 and a type I-E CRISPR drive the evolution of the US Biological Select Agent, Rathayibacter toxicus.</title>
        <authorList>
            <person name="Davis E.W.II."/>
            <person name="Tabima J.F."/>
            <person name="Weisberg A.J."/>
            <person name="Lopes L.D."/>
            <person name="Wiseman M.S."/>
            <person name="Wiseman M.S."/>
            <person name="Pupko T."/>
            <person name="Belcher M.S."/>
            <person name="Sechler A.J."/>
            <person name="Tancos M.A."/>
            <person name="Schroeder B.K."/>
            <person name="Murray T.D."/>
            <person name="Luster D.G."/>
            <person name="Schneider W.L."/>
            <person name="Rogers E."/>
            <person name="Andreote F.D."/>
            <person name="Grunwald N.J."/>
            <person name="Putnam M.L."/>
            <person name="Chang J.H."/>
        </authorList>
    </citation>
    <scope>NUCLEOTIDE SEQUENCE [LARGE SCALE GENOMIC DNA]</scope>
    <source>
        <strain evidence="7 8">AY1I9</strain>
    </source>
</reference>
<organism evidence="7 8">
    <name type="scientific">Rathayibacter rathayi</name>
    <name type="common">Corynebacterium rathayi</name>
    <dbReference type="NCBI Taxonomy" id="33887"/>
    <lineage>
        <taxon>Bacteria</taxon>
        <taxon>Bacillati</taxon>
        <taxon>Actinomycetota</taxon>
        <taxon>Actinomycetes</taxon>
        <taxon>Micrococcales</taxon>
        <taxon>Microbacteriaceae</taxon>
        <taxon>Rathayibacter</taxon>
    </lineage>
</organism>
<dbReference type="GO" id="GO:0016491">
    <property type="term" value="F:oxidoreductase activity"/>
    <property type="evidence" value="ECO:0007669"/>
    <property type="project" value="UniProtKB-KW"/>
</dbReference>
<comment type="caution">
    <text evidence="7">The sequence shown here is derived from an EMBL/GenBank/DDBJ whole genome shotgun (WGS) entry which is preliminary data.</text>
</comment>